<feature type="repeat" description="PPR" evidence="2">
    <location>
        <begin position="304"/>
        <end position="334"/>
    </location>
</feature>
<protein>
    <submittedName>
        <fullName evidence="4">PENTATRICOPEPTIDE REPEAT-CONTAINING PROTEIN</fullName>
    </submittedName>
</protein>
<evidence type="ECO:0000256" key="1">
    <source>
        <dbReference type="ARBA" id="ARBA00022737"/>
    </source>
</evidence>
<keyword evidence="1" id="KW-0677">Repeat</keyword>
<proteinExistence type="predicted"/>
<feature type="transmembrane region" description="Helical" evidence="3">
    <location>
        <begin position="127"/>
        <end position="150"/>
    </location>
</feature>
<dbReference type="GO" id="GO:0009451">
    <property type="term" value="P:RNA modification"/>
    <property type="evidence" value="ECO:0007669"/>
    <property type="project" value="InterPro"/>
</dbReference>
<keyword evidence="3" id="KW-1133">Transmembrane helix</keyword>
<reference evidence="4" key="1">
    <citation type="submission" date="2022-11" db="EMBL/GenBank/DDBJ databases">
        <authorList>
            <person name="Hyden B.L."/>
            <person name="Feng K."/>
            <person name="Yates T."/>
            <person name="Jawdy S."/>
            <person name="Smart L.B."/>
            <person name="Muchero W."/>
        </authorList>
    </citation>
    <scope>NUCLEOTIDE SEQUENCE</scope>
    <source>
        <tissue evidence="4">Shoot tip</tissue>
    </source>
</reference>
<dbReference type="Proteomes" id="UP001151752">
    <property type="component" value="Chromosome 16"/>
</dbReference>
<evidence type="ECO:0000256" key="2">
    <source>
        <dbReference type="PROSITE-ProRule" id="PRU00708"/>
    </source>
</evidence>
<name>A0A9Q0X1N9_9ROSI</name>
<reference evidence="4" key="2">
    <citation type="journal article" date="2023" name="Int. J. Mol. Sci.">
        <title>De Novo Assembly and Annotation of 11 Diverse Shrub Willow (Salix) Genomes Reveals Novel Gene Organization in Sex-Linked Regions.</title>
        <authorList>
            <person name="Hyden B."/>
            <person name="Feng K."/>
            <person name="Yates T.B."/>
            <person name="Jawdy S."/>
            <person name="Cereghino C."/>
            <person name="Smart L.B."/>
            <person name="Muchero W."/>
        </authorList>
    </citation>
    <scope>NUCLEOTIDE SEQUENCE</scope>
    <source>
        <tissue evidence="4">Shoot tip</tissue>
    </source>
</reference>
<keyword evidence="5" id="KW-1185">Reference proteome</keyword>
<feature type="repeat" description="PPR" evidence="2">
    <location>
        <begin position="203"/>
        <end position="237"/>
    </location>
</feature>
<evidence type="ECO:0000313" key="4">
    <source>
        <dbReference type="EMBL" id="KAJ6777602.1"/>
    </source>
</evidence>
<organism evidence="4 5">
    <name type="scientific">Salix koriyanagi</name>
    <dbReference type="NCBI Taxonomy" id="2511006"/>
    <lineage>
        <taxon>Eukaryota</taxon>
        <taxon>Viridiplantae</taxon>
        <taxon>Streptophyta</taxon>
        <taxon>Embryophyta</taxon>
        <taxon>Tracheophyta</taxon>
        <taxon>Spermatophyta</taxon>
        <taxon>Magnoliopsida</taxon>
        <taxon>eudicotyledons</taxon>
        <taxon>Gunneridae</taxon>
        <taxon>Pentapetalae</taxon>
        <taxon>rosids</taxon>
        <taxon>fabids</taxon>
        <taxon>Malpighiales</taxon>
        <taxon>Salicaceae</taxon>
        <taxon>Saliceae</taxon>
        <taxon>Salix</taxon>
    </lineage>
</organism>
<sequence>MDISLCFKPQSPSLIPRQTAINTDPKRDWNAIIKNHAKLKNDHAILSTHTQMESIGIAPNNTTLPLIFKACSRLNDVERGKRVHSSIQGTSLIKDVRVGTAVVDFYCKCGLLEEANNLFGKMTQRDLVLWNAMISGFVGCGFYGTAIGLFRKMRSEGFELNSRTLVALIFGFHPHVGTALIGFYLNFDVRFSSLVFDLMVMRSEVSWNAMITGYFDSGDSVKALELFVRMLEDGVKTDLVTILVVVQACAEFGYLKLGMQIHQMAIKFSYSKDLFIVNALLNMYSKISSSELARKLFDITIVRDAALWNSMISAYIEYGYYEEAIVVFNRMREEISPDERTIAVMLSLCRELDDGLKKGKSLHAHACKSGMRMGVSIGNAFLIMYTDLNCVEAAQKVFSVMSDADVISYNTFDLGTGQCPI</sequence>
<feature type="transmembrane region" description="Helical" evidence="3">
    <location>
        <begin position="162"/>
        <end position="185"/>
    </location>
</feature>
<dbReference type="AlphaFoldDB" id="A0A9Q0X1N9"/>
<dbReference type="PANTHER" id="PTHR24015">
    <property type="entry name" value="OS07G0578800 PROTEIN-RELATED"/>
    <property type="match status" value="1"/>
</dbReference>
<feature type="repeat" description="PPR" evidence="2">
    <location>
        <begin position="126"/>
        <end position="160"/>
    </location>
</feature>
<dbReference type="Pfam" id="PF13041">
    <property type="entry name" value="PPR_2"/>
    <property type="match status" value="3"/>
</dbReference>
<accession>A0A9Q0X1N9</accession>
<dbReference type="InterPro" id="IPR046960">
    <property type="entry name" value="PPR_At4g14850-like_plant"/>
</dbReference>
<gene>
    <name evidence="4" type="ORF">OIU74_001562</name>
</gene>
<dbReference type="InterPro" id="IPR011990">
    <property type="entry name" value="TPR-like_helical_dom_sf"/>
</dbReference>
<dbReference type="EMBL" id="JAPFFM010000001">
    <property type="protein sequence ID" value="KAJ6777602.1"/>
    <property type="molecule type" value="Genomic_DNA"/>
</dbReference>
<comment type="caution">
    <text evidence="4">The sequence shown here is derived from an EMBL/GenBank/DDBJ whole genome shotgun (WGS) entry which is preliminary data.</text>
</comment>
<keyword evidence="3" id="KW-0472">Membrane</keyword>
<dbReference type="GO" id="GO:0003723">
    <property type="term" value="F:RNA binding"/>
    <property type="evidence" value="ECO:0007669"/>
    <property type="project" value="InterPro"/>
</dbReference>
<dbReference type="PANTHER" id="PTHR24015:SF553">
    <property type="entry name" value="DYW DOMAIN-CONTAINING PROTEIN"/>
    <property type="match status" value="1"/>
</dbReference>
<dbReference type="Gene3D" id="1.25.40.10">
    <property type="entry name" value="Tetratricopeptide repeat domain"/>
    <property type="match status" value="3"/>
</dbReference>
<dbReference type="InterPro" id="IPR002885">
    <property type="entry name" value="PPR_rpt"/>
</dbReference>
<dbReference type="PROSITE" id="PS51375">
    <property type="entry name" value="PPR"/>
    <property type="match status" value="3"/>
</dbReference>
<keyword evidence="3" id="KW-0812">Transmembrane</keyword>
<evidence type="ECO:0000256" key="3">
    <source>
        <dbReference type="SAM" id="Phobius"/>
    </source>
</evidence>
<evidence type="ECO:0000313" key="5">
    <source>
        <dbReference type="Proteomes" id="UP001151752"/>
    </source>
</evidence>
<dbReference type="NCBIfam" id="TIGR00756">
    <property type="entry name" value="PPR"/>
    <property type="match status" value="3"/>
</dbReference>